<gene>
    <name evidence="12" type="primary">TrkH2</name>
    <name evidence="12" type="ORF">GCM10007291_11180</name>
</gene>
<evidence type="ECO:0000313" key="13">
    <source>
        <dbReference type="Proteomes" id="UP000658305"/>
    </source>
</evidence>
<feature type="transmembrane region" description="Helical" evidence="11">
    <location>
        <begin position="424"/>
        <end position="446"/>
    </location>
</feature>
<keyword evidence="8 10" id="KW-0406">Ion transport</keyword>
<evidence type="ECO:0000256" key="3">
    <source>
        <dbReference type="ARBA" id="ARBA00022475"/>
    </source>
</evidence>
<evidence type="ECO:0000256" key="4">
    <source>
        <dbReference type="ARBA" id="ARBA00022538"/>
    </source>
</evidence>
<evidence type="ECO:0000256" key="5">
    <source>
        <dbReference type="ARBA" id="ARBA00022692"/>
    </source>
</evidence>
<keyword evidence="5 11" id="KW-0812">Transmembrane</keyword>
<feature type="transmembrane region" description="Helical" evidence="11">
    <location>
        <begin position="43"/>
        <end position="61"/>
    </location>
</feature>
<comment type="similarity">
    <text evidence="10">Belongs to the TrkH potassium transport family.</text>
</comment>
<evidence type="ECO:0000256" key="1">
    <source>
        <dbReference type="ARBA" id="ARBA00004651"/>
    </source>
</evidence>
<feature type="transmembrane region" description="Helical" evidence="11">
    <location>
        <begin position="277"/>
        <end position="295"/>
    </location>
</feature>
<dbReference type="PANTHER" id="PTHR32024">
    <property type="entry name" value="TRK SYSTEM POTASSIUM UPTAKE PROTEIN TRKG-RELATED"/>
    <property type="match status" value="1"/>
</dbReference>
<feature type="transmembrane region" description="Helical" evidence="11">
    <location>
        <begin position="183"/>
        <end position="205"/>
    </location>
</feature>
<organism evidence="12 13">
    <name type="scientific">Gemmobacter nanjingensis</name>
    <dbReference type="NCBI Taxonomy" id="488454"/>
    <lineage>
        <taxon>Bacteria</taxon>
        <taxon>Pseudomonadati</taxon>
        <taxon>Pseudomonadota</taxon>
        <taxon>Alphaproteobacteria</taxon>
        <taxon>Rhodobacterales</taxon>
        <taxon>Paracoccaceae</taxon>
        <taxon>Gemmobacter</taxon>
    </lineage>
</organism>
<evidence type="ECO:0000256" key="6">
    <source>
        <dbReference type="ARBA" id="ARBA00022958"/>
    </source>
</evidence>
<keyword evidence="7 11" id="KW-1133">Transmembrane helix</keyword>
<evidence type="ECO:0000256" key="8">
    <source>
        <dbReference type="ARBA" id="ARBA00023065"/>
    </source>
</evidence>
<keyword evidence="6 10" id="KW-0630">Potassium</keyword>
<feature type="transmembrane region" description="Helical" evidence="11">
    <location>
        <begin position="458"/>
        <end position="479"/>
    </location>
</feature>
<evidence type="ECO:0000256" key="2">
    <source>
        <dbReference type="ARBA" id="ARBA00022448"/>
    </source>
</evidence>
<dbReference type="PANTHER" id="PTHR32024:SF3">
    <property type="entry name" value="TRK SYSTEM POTASSIUM UPTAKE PROTEIN"/>
    <property type="match status" value="1"/>
</dbReference>
<keyword evidence="2 10" id="KW-0813">Transport</keyword>
<dbReference type="InterPro" id="IPR004772">
    <property type="entry name" value="TrkH"/>
</dbReference>
<keyword evidence="10" id="KW-0997">Cell inner membrane</keyword>
<feature type="transmembrane region" description="Helical" evidence="11">
    <location>
        <begin position="238"/>
        <end position="257"/>
    </location>
</feature>
<feature type="transmembrane region" description="Helical" evidence="11">
    <location>
        <begin position="12"/>
        <end position="31"/>
    </location>
</feature>
<reference evidence="13" key="1">
    <citation type="journal article" date="2019" name="Int. J. Syst. Evol. Microbiol.">
        <title>The Global Catalogue of Microorganisms (GCM) 10K type strain sequencing project: providing services to taxonomists for standard genome sequencing and annotation.</title>
        <authorList>
            <consortium name="The Broad Institute Genomics Platform"/>
            <consortium name="The Broad Institute Genome Sequencing Center for Infectious Disease"/>
            <person name="Wu L."/>
            <person name="Ma J."/>
        </authorList>
    </citation>
    <scope>NUCLEOTIDE SEQUENCE [LARGE SCALE GENOMIC DNA]</scope>
    <source>
        <strain evidence="13">KCTC 23298</strain>
    </source>
</reference>
<evidence type="ECO:0000313" key="12">
    <source>
        <dbReference type="EMBL" id="GHC14988.1"/>
    </source>
</evidence>
<keyword evidence="9 10" id="KW-0472">Membrane</keyword>
<protein>
    <recommendedName>
        <fullName evidence="10">Trk system potassium uptake protein</fullName>
    </recommendedName>
</protein>
<comment type="subcellular location">
    <subcellularLocation>
        <location evidence="10">Cell inner membrane</location>
        <topology evidence="10">Multi-pass membrane protein</topology>
    </subcellularLocation>
    <subcellularLocation>
        <location evidence="1">Cell membrane</location>
        <topology evidence="1">Multi-pass membrane protein</topology>
    </subcellularLocation>
</comment>
<dbReference type="EMBL" id="BMYI01000002">
    <property type="protein sequence ID" value="GHC14988.1"/>
    <property type="molecule type" value="Genomic_DNA"/>
</dbReference>
<feature type="transmembrane region" description="Helical" evidence="11">
    <location>
        <begin position="137"/>
        <end position="157"/>
    </location>
</feature>
<dbReference type="InterPro" id="IPR003445">
    <property type="entry name" value="Cat_transpt"/>
</dbReference>
<name>A0ABQ3F9J0_9RHOB</name>
<evidence type="ECO:0000256" key="7">
    <source>
        <dbReference type="ARBA" id="ARBA00022989"/>
    </source>
</evidence>
<keyword evidence="3 10" id="KW-1003">Cell membrane</keyword>
<dbReference type="Proteomes" id="UP000658305">
    <property type="component" value="Unassembled WGS sequence"/>
</dbReference>
<keyword evidence="13" id="KW-1185">Reference proteome</keyword>
<keyword evidence="4 10" id="KW-0633">Potassium transport</keyword>
<comment type="function">
    <text evidence="10">Low-affinity potassium transport system. Interacts with Trk system potassium uptake protein TrkA.</text>
</comment>
<sequence>MRIMIDLTPAASILGRLLFILGSLMLIPALLDGAMDNGNAGAFVEAAIITAGTGMLVAMATRAGLNRGFDTRSAFLLTLGIWVVLPMFAALPMMTGAPGLSFTDAYFEAVSGITTTGSSVIIGLADQPQGLNLWRGMLNWLGGLGIAFIAMIFLPVMRVGGMQFFKTEGFDTLGKVLPRASDIALSLLGVYAGLTLACLVVYLGVGMAPLDAVVHAFATIATGGFSPQDASFGAYPGLPEYAGALFMVLAALPYIRYVQMVTGRHGALWRDPQARAFVIWLAVAVLILTLWRVLTEGGDPEPIFRDVLFNATSIMTGTGFFAGTFSNWGGFVLVAAFILGVIGGCSGSSSGALTVFRVQLSVRAVIAQLRQIDMPDRIAAVRYDGRRVDTETMNGVMMFVTSYILIIGVLSAALTFTGVDMQSALFAVWTSIGNIGYGIGPLVAGTGTFIEFPTAAKWILIAAMLLGRLSLLAFLVVLMPRFWRD</sequence>
<feature type="transmembrane region" description="Helical" evidence="11">
    <location>
        <begin position="396"/>
        <end position="418"/>
    </location>
</feature>
<comment type="caution">
    <text evidence="12">The sequence shown here is derived from an EMBL/GenBank/DDBJ whole genome shotgun (WGS) entry which is preliminary data.</text>
</comment>
<proteinExistence type="inferred from homology"/>
<evidence type="ECO:0000256" key="9">
    <source>
        <dbReference type="ARBA" id="ARBA00023136"/>
    </source>
</evidence>
<evidence type="ECO:0000256" key="11">
    <source>
        <dbReference type="SAM" id="Phobius"/>
    </source>
</evidence>
<accession>A0ABQ3F9J0</accession>
<dbReference type="Pfam" id="PF02386">
    <property type="entry name" value="TrkH"/>
    <property type="match status" value="1"/>
</dbReference>
<evidence type="ECO:0000256" key="10">
    <source>
        <dbReference type="PIRNR" id="PIRNR006247"/>
    </source>
</evidence>
<feature type="transmembrane region" description="Helical" evidence="11">
    <location>
        <begin position="331"/>
        <end position="356"/>
    </location>
</feature>
<feature type="transmembrane region" description="Helical" evidence="11">
    <location>
        <begin position="73"/>
        <end position="93"/>
    </location>
</feature>
<dbReference type="PIRSF" id="PIRSF006247">
    <property type="entry name" value="TrkH"/>
    <property type="match status" value="1"/>
</dbReference>